<dbReference type="AlphaFoldDB" id="A0A840ILE2"/>
<accession>A0A840ILE2</accession>
<evidence type="ECO:0000313" key="1">
    <source>
        <dbReference type="EMBL" id="MBB4665061.1"/>
    </source>
</evidence>
<dbReference type="EMBL" id="JACHNU010000010">
    <property type="protein sequence ID" value="MBB4665061.1"/>
    <property type="molecule type" value="Genomic_DNA"/>
</dbReference>
<organism evidence="1 2">
    <name type="scientific">Conexibacter arvalis</name>
    <dbReference type="NCBI Taxonomy" id="912552"/>
    <lineage>
        <taxon>Bacteria</taxon>
        <taxon>Bacillati</taxon>
        <taxon>Actinomycetota</taxon>
        <taxon>Thermoleophilia</taxon>
        <taxon>Solirubrobacterales</taxon>
        <taxon>Conexibacteraceae</taxon>
        <taxon>Conexibacter</taxon>
    </lineage>
</organism>
<keyword evidence="2" id="KW-1185">Reference proteome</keyword>
<sequence>MTLEYSGFSGTLPDIGSINFEIGSFGMMLNGLVVCTGGVGLWGWLSNPVGGISVNLVGGRVSTVTFNATSIPRRVGSGLFCPMSITVTGTLFASPVSVWLV</sequence>
<reference evidence="1 2" key="1">
    <citation type="submission" date="2020-08" db="EMBL/GenBank/DDBJ databases">
        <title>Genomic Encyclopedia of Archaeal and Bacterial Type Strains, Phase II (KMG-II): from individual species to whole genera.</title>
        <authorList>
            <person name="Goeker M."/>
        </authorList>
    </citation>
    <scope>NUCLEOTIDE SEQUENCE [LARGE SCALE GENOMIC DNA]</scope>
    <source>
        <strain evidence="1 2">DSM 23288</strain>
    </source>
</reference>
<comment type="caution">
    <text evidence="1">The sequence shown here is derived from an EMBL/GenBank/DDBJ whole genome shotgun (WGS) entry which is preliminary data.</text>
</comment>
<proteinExistence type="predicted"/>
<dbReference type="Proteomes" id="UP000585272">
    <property type="component" value="Unassembled WGS sequence"/>
</dbReference>
<protein>
    <submittedName>
        <fullName evidence="1">Uncharacterized protein</fullName>
    </submittedName>
</protein>
<evidence type="ECO:0000313" key="2">
    <source>
        <dbReference type="Proteomes" id="UP000585272"/>
    </source>
</evidence>
<dbReference type="RefSeq" id="WP_183345651.1">
    <property type="nucleotide sequence ID" value="NZ_JACHNU010000010.1"/>
</dbReference>
<name>A0A840ILE2_9ACTN</name>
<gene>
    <name evidence="1" type="ORF">BDZ31_004680</name>
</gene>